<protein>
    <submittedName>
        <fullName evidence="1">Uncharacterized protein</fullName>
    </submittedName>
</protein>
<dbReference type="AlphaFoldDB" id="A0AAE1YY97"/>
<evidence type="ECO:0000313" key="1">
    <source>
        <dbReference type="EMBL" id="KAK4438689.1"/>
    </source>
</evidence>
<reference evidence="1" key="2">
    <citation type="journal article" date="2024" name="Plant">
        <title>Genomic evolution and insights into agronomic trait innovations of Sesamum species.</title>
        <authorList>
            <person name="Miao H."/>
            <person name="Wang L."/>
            <person name="Qu L."/>
            <person name="Liu H."/>
            <person name="Sun Y."/>
            <person name="Le M."/>
            <person name="Wang Q."/>
            <person name="Wei S."/>
            <person name="Zheng Y."/>
            <person name="Lin W."/>
            <person name="Duan Y."/>
            <person name="Cao H."/>
            <person name="Xiong S."/>
            <person name="Wang X."/>
            <person name="Wei L."/>
            <person name="Li C."/>
            <person name="Ma Q."/>
            <person name="Ju M."/>
            <person name="Zhao R."/>
            <person name="Li G."/>
            <person name="Mu C."/>
            <person name="Tian Q."/>
            <person name="Mei H."/>
            <person name="Zhang T."/>
            <person name="Gao T."/>
            <person name="Zhang H."/>
        </authorList>
    </citation>
    <scope>NUCLEOTIDE SEQUENCE</scope>
    <source>
        <strain evidence="1">3651</strain>
    </source>
</reference>
<accession>A0AAE1YY97</accession>
<organism evidence="1 2">
    <name type="scientific">Sesamum alatum</name>
    <dbReference type="NCBI Taxonomy" id="300844"/>
    <lineage>
        <taxon>Eukaryota</taxon>
        <taxon>Viridiplantae</taxon>
        <taxon>Streptophyta</taxon>
        <taxon>Embryophyta</taxon>
        <taxon>Tracheophyta</taxon>
        <taxon>Spermatophyta</taxon>
        <taxon>Magnoliopsida</taxon>
        <taxon>eudicotyledons</taxon>
        <taxon>Gunneridae</taxon>
        <taxon>Pentapetalae</taxon>
        <taxon>asterids</taxon>
        <taxon>lamiids</taxon>
        <taxon>Lamiales</taxon>
        <taxon>Pedaliaceae</taxon>
        <taxon>Sesamum</taxon>
    </lineage>
</organism>
<dbReference type="Proteomes" id="UP001293254">
    <property type="component" value="Unassembled WGS sequence"/>
</dbReference>
<gene>
    <name evidence="1" type="ORF">Salat_0203400</name>
</gene>
<evidence type="ECO:0000313" key="2">
    <source>
        <dbReference type="Proteomes" id="UP001293254"/>
    </source>
</evidence>
<reference evidence="1" key="1">
    <citation type="submission" date="2020-06" db="EMBL/GenBank/DDBJ databases">
        <authorList>
            <person name="Li T."/>
            <person name="Hu X."/>
            <person name="Zhang T."/>
            <person name="Song X."/>
            <person name="Zhang H."/>
            <person name="Dai N."/>
            <person name="Sheng W."/>
            <person name="Hou X."/>
            <person name="Wei L."/>
        </authorList>
    </citation>
    <scope>NUCLEOTIDE SEQUENCE</scope>
    <source>
        <strain evidence="1">3651</strain>
        <tissue evidence="1">Leaf</tissue>
    </source>
</reference>
<name>A0AAE1YY97_9LAMI</name>
<comment type="caution">
    <text evidence="1">The sequence shown here is derived from an EMBL/GenBank/DDBJ whole genome shotgun (WGS) entry which is preliminary data.</text>
</comment>
<keyword evidence="2" id="KW-1185">Reference proteome</keyword>
<feature type="non-terminal residue" evidence="1">
    <location>
        <position position="1"/>
    </location>
</feature>
<sequence length="168" mass="19427">SLLHVFLMGPLVTGLSLDSRVSRVHKWGNDLDLLLSNLKWMQFLMHFHLMLTKMTRFNEQAPVIPSPLPLPCNYLCHQRRRWNGLVSQIIIHPLACTTKESPHADKLWLHFLVTTCVLCDENVLKSHTHLFFEFTFSWRCLTILRKEVHVALSSRGFGVAWASQLLQG</sequence>
<dbReference type="EMBL" id="JACGWO010000001">
    <property type="protein sequence ID" value="KAK4438689.1"/>
    <property type="molecule type" value="Genomic_DNA"/>
</dbReference>
<proteinExistence type="predicted"/>